<dbReference type="STRING" id="587636.SAMN05216199_3974"/>
<protein>
    <submittedName>
        <fullName evidence="2">Molybdenum cofactor cytidylyltransferase/nicotine blue oxidoreductase</fullName>
    </submittedName>
</protein>
<dbReference type="Proteomes" id="UP000199019">
    <property type="component" value="Unassembled WGS sequence"/>
</dbReference>
<dbReference type="EMBL" id="FOHB01000009">
    <property type="protein sequence ID" value="SES46937.1"/>
    <property type="molecule type" value="Genomic_DNA"/>
</dbReference>
<reference evidence="3" key="1">
    <citation type="submission" date="2016-10" db="EMBL/GenBank/DDBJ databases">
        <authorList>
            <person name="Varghese N."/>
            <person name="Submissions S."/>
        </authorList>
    </citation>
    <scope>NUCLEOTIDE SEQUENCE [LARGE SCALE GENOMIC DNA]</scope>
    <source>
        <strain evidence="3">CGMCC 1.6963</strain>
    </source>
</reference>
<dbReference type="PANTHER" id="PTHR43777">
    <property type="entry name" value="MOLYBDENUM COFACTOR CYTIDYLYLTRANSFERASE"/>
    <property type="match status" value="1"/>
</dbReference>
<dbReference type="Pfam" id="PF12804">
    <property type="entry name" value="NTP_transf_3"/>
    <property type="match status" value="1"/>
</dbReference>
<dbReference type="AlphaFoldDB" id="A0A1H9XM96"/>
<dbReference type="GO" id="GO:0016779">
    <property type="term" value="F:nucleotidyltransferase activity"/>
    <property type="evidence" value="ECO:0007669"/>
    <property type="project" value="UniProtKB-KW"/>
</dbReference>
<dbReference type="OrthoDB" id="4427994at2"/>
<keyword evidence="3" id="KW-1185">Reference proteome</keyword>
<dbReference type="Gene3D" id="3.90.550.10">
    <property type="entry name" value="Spore Coat Polysaccharide Biosynthesis Protein SpsA, Chain A"/>
    <property type="match status" value="1"/>
</dbReference>
<organism evidence="2 3">
    <name type="scientific">Pedococcus cremeus</name>
    <dbReference type="NCBI Taxonomy" id="587636"/>
    <lineage>
        <taxon>Bacteria</taxon>
        <taxon>Bacillati</taxon>
        <taxon>Actinomycetota</taxon>
        <taxon>Actinomycetes</taxon>
        <taxon>Micrococcales</taxon>
        <taxon>Intrasporangiaceae</taxon>
        <taxon>Pedococcus</taxon>
    </lineage>
</organism>
<sequence>MPLPTGPLPTGLLLAAGAGRRMGRPKALLRGGSRHQGEPWVVRGARALHDGGCPRVLVVAGAEWEAVSDLVAPLPWADLVVAERWVEGMGPSLATGLEALAGTDTTCAVVGLVDTPDVGPAVVQRVLAEVGTAPAALGRAAYHGVPGHPVVLGREHWADVAEQARGDRGARAYLAAHPHHLVECGDLATGADVDTADALPG</sequence>
<dbReference type="RefSeq" id="WP_091762269.1">
    <property type="nucleotide sequence ID" value="NZ_FOHB01000009.1"/>
</dbReference>
<dbReference type="CDD" id="cd04182">
    <property type="entry name" value="GT_2_like_f"/>
    <property type="match status" value="1"/>
</dbReference>
<dbReference type="InterPro" id="IPR029044">
    <property type="entry name" value="Nucleotide-diphossugar_trans"/>
</dbReference>
<accession>A0A1H9XM96</accession>
<evidence type="ECO:0000313" key="2">
    <source>
        <dbReference type="EMBL" id="SES46937.1"/>
    </source>
</evidence>
<evidence type="ECO:0000313" key="3">
    <source>
        <dbReference type="Proteomes" id="UP000199019"/>
    </source>
</evidence>
<evidence type="ECO:0000259" key="1">
    <source>
        <dbReference type="Pfam" id="PF12804"/>
    </source>
</evidence>
<name>A0A1H9XM96_9MICO</name>
<dbReference type="SUPFAM" id="SSF53448">
    <property type="entry name" value="Nucleotide-diphospho-sugar transferases"/>
    <property type="match status" value="1"/>
</dbReference>
<dbReference type="InterPro" id="IPR025877">
    <property type="entry name" value="MobA-like_NTP_Trfase"/>
</dbReference>
<gene>
    <name evidence="2" type="ORF">SAMN05216199_3974</name>
</gene>
<proteinExistence type="predicted"/>
<keyword evidence="2" id="KW-0808">Transferase</keyword>
<feature type="domain" description="MobA-like NTP transferase" evidence="1">
    <location>
        <begin position="11"/>
        <end position="177"/>
    </location>
</feature>
<dbReference type="PANTHER" id="PTHR43777:SF1">
    <property type="entry name" value="MOLYBDENUM COFACTOR CYTIDYLYLTRANSFERASE"/>
    <property type="match status" value="1"/>
</dbReference>
<keyword evidence="2" id="KW-0548">Nucleotidyltransferase</keyword>